<protein>
    <recommendedName>
        <fullName evidence="5">NEDD4-binding protein 2</fullName>
    </recommendedName>
</protein>
<dbReference type="InterPro" id="IPR036063">
    <property type="entry name" value="Smr_dom_sf"/>
</dbReference>
<proteinExistence type="predicted"/>
<dbReference type="EMBL" id="JARPUR010000002">
    <property type="protein sequence ID" value="KAK4882405.1"/>
    <property type="molecule type" value="Genomic_DNA"/>
</dbReference>
<dbReference type="CDD" id="cd14279">
    <property type="entry name" value="CUE"/>
    <property type="match status" value="1"/>
</dbReference>
<dbReference type="SUPFAM" id="SSF46934">
    <property type="entry name" value="UBA-like"/>
    <property type="match status" value="1"/>
</dbReference>
<dbReference type="GO" id="GO:0043130">
    <property type="term" value="F:ubiquitin binding"/>
    <property type="evidence" value="ECO:0007669"/>
    <property type="project" value="InterPro"/>
</dbReference>
<dbReference type="Pfam" id="PF08590">
    <property type="entry name" value="DUF1771"/>
    <property type="match status" value="1"/>
</dbReference>
<dbReference type="Pfam" id="PF13671">
    <property type="entry name" value="AAA_33"/>
    <property type="match status" value="1"/>
</dbReference>
<dbReference type="PANTHER" id="PTHR46535:SF1">
    <property type="entry name" value="NEDD4-BINDING PROTEIN 2"/>
    <property type="match status" value="1"/>
</dbReference>
<accession>A0AAN7SS43</accession>
<evidence type="ECO:0000259" key="1">
    <source>
        <dbReference type="PROSITE" id="PS50828"/>
    </source>
</evidence>
<dbReference type="PANTHER" id="PTHR46535">
    <property type="entry name" value="NEDD4-BINDING PROTEIN 2"/>
    <property type="match status" value="1"/>
</dbReference>
<comment type="caution">
    <text evidence="3">The sequence shown here is derived from an EMBL/GenBank/DDBJ whole genome shotgun (WGS) entry which is preliminary data.</text>
</comment>
<dbReference type="SUPFAM" id="SSF52540">
    <property type="entry name" value="P-loop containing nucleoside triphosphate hydrolases"/>
    <property type="match status" value="1"/>
</dbReference>
<dbReference type="InterPro" id="IPR009060">
    <property type="entry name" value="UBA-like_sf"/>
</dbReference>
<evidence type="ECO:0000259" key="2">
    <source>
        <dbReference type="PROSITE" id="PS51140"/>
    </source>
</evidence>
<evidence type="ECO:0000313" key="4">
    <source>
        <dbReference type="Proteomes" id="UP001353858"/>
    </source>
</evidence>
<dbReference type="GO" id="GO:0004519">
    <property type="term" value="F:endonuclease activity"/>
    <property type="evidence" value="ECO:0007669"/>
    <property type="project" value="TreeGrafter"/>
</dbReference>
<evidence type="ECO:0000313" key="3">
    <source>
        <dbReference type="EMBL" id="KAK4882405.1"/>
    </source>
</evidence>
<dbReference type="InterPro" id="IPR052772">
    <property type="entry name" value="Endo/PolyKinase_Domain-Protein"/>
</dbReference>
<dbReference type="PROSITE" id="PS50828">
    <property type="entry name" value="SMR"/>
    <property type="match status" value="1"/>
</dbReference>
<gene>
    <name evidence="3" type="ORF">RN001_005724</name>
</gene>
<dbReference type="InterPro" id="IPR013899">
    <property type="entry name" value="DUF1771"/>
</dbReference>
<keyword evidence="4" id="KW-1185">Reference proteome</keyword>
<dbReference type="GO" id="GO:0005634">
    <property type="term" value="C:nucleus"/>
    <property type="evidence" value="ECO:0007669"/>
    <property type="project" value="TreeGrafter"/>
</dbReference>
<dbReference type="SMART" id="SM00463">
    <property type="entry name" value="SMR"/>
    <property type="match status" value="1"/>
</dbReference>
<dbReference type="Gene3D" id="3.30.1370.110">
    <property type="match status" value="1"/>
</dbReference>
<reference evidence="4" key="1">
    <citation type="submission" date="2023-01" db="EMBL/GenBank/DDBJ databases">
        <title>Key to firefly adult light organ development and bioluminescence: homeobox transcription factors regulate luciferase expression and transportation to peroxisome.</title>
        <authorList>
            <person name="Fu X."/>
        </authorList>
    </citation>
    <scope>NUCLEOTIDE SEQUENCE [LARGE SCALE GENOMIC DNA]</scope>
</reference>
<dbReference type="PROSITE" id="PS51140">
    <property type="entry name" value="CUE"/>
    <property type="match status" value="1"/>
</dbReference>
<dbReference type="AlphaFoldDB" id="A0AAN7SS43"/>
<dbReference type="SUPFAM" id="SSF160443">
    <property type="entry name" value="SMR domain-like"/>
    <property type="match status" value="1"/>
</dbReference>
<dbReference type="InterPro" id="IPR002625">
    <property type="entry name" value="Smr_dom"/>
</dbReference>
<evidence type="ECO:0008006" key="5">
    <source>
        <dbReference type="Google" id="ProtNLM"/>
    </source>
</evidence>
<organism evidence="3 4">
    <name type="scientific">Aquatica leii</name>
    <dbReference type="NCBI Taxonomy" id="1421715"/>
    <lineage>
        <taxon>Eukaryota</taxon>
        <taxon>Metazoa</taxon>
        <taxon>Ecdysozoa</taxon>
        <taxon>Arthropoda</taxon>
        <taxon>Hexapoda</taxon>
        <taxon>Insecta</taxon>
        <taxon>Pterygota</taxon>
        <taxon>Neoptera</taxon>
        <taxon>Endopterygota</taxon>
        <taxon>Coleoptera</taxon>
        <taxon>Polyphaga</taxon>
        <taxon>Elateriformia</taxon>
        <taxon>Elateroidea</taxon>
        <taxon>Lampyridae</taxon>
        <taxon>Luciolinae</taxon>
        <taxon>Aquatica</taxon>
    </lineage>
</organism>
<sequence>MATAEMYPRNDGRISEVIQNLFELFDGVLEKDMIQSVASSCDYNLEVTTNALIEMVNNVDNSDSEIKAEPGKPILQNGGFSYANAASSRKYLDNVKSQTTVDSKASSSNINLDPTKNILVKSQRRLKTEIEFDRIIQHIRQESRILILMRGLPGSGKSYLAKTIVDRSVGIPDYNTFILSTDEYFYNKRTGMYTFDPTMLGEAHEWNQHRAYKQMSAGVSPVIIDNTNTQMWEMKSYVMMAANFGYIVEIVEPFTPWAFDVKELHLRNSHNVSKAKINEMLLRYEKDITPTSIFATYNLSYVNLIPPIKRTFPQITSVSTITEPCNKSEVEEIDLIGFDEELNPPEVIYISDDSNDIKLSRPQNSNLNLIDGFVTDSKTNIADVLRPSTFPSMNQTLPTLHDQKQIDNVNKTSTKNPIKKPKDLYPTLNLSSWGLSEDAVSSWESWDLVTPLTKSNTFIKSPEVSVTETPKITETMDASTNTSSYDFSLLGTHCLSLITDSLKIIRATGRDINADSVLICPTTPPKRIILDKSSMTDEDFFNVDENTDVSVAGEHIQQLISLFPTIPIDYLRDVYEKCGKDINWAVDLLLDDTKEILTGFRQKSINKKIVADNLEFQEAVSEPIVYQAKHDSAEINKLKKHIEQKIEINSNFYSEHVRKIKNLKRNNDESVRLEQPCSSKASNFDVYPTNSGEVICVNTDVDFNEFEPDIDYPHSEEAEEQTVEINLGSVCINQLESLFGLPEIFPKGFLPIVQIPMELAEQLHAFYIQSVLVQVEAQNNVLEMITKEDEELARQLQRQEDVADDRKEIGLQEIMKEQAADKLNRKIVDEWKQLTPDTLAAKLTIQKLVNSFPSVEKTLLMEILHAHNNSYVQTVEVLLASTDANKVHDPDGDIREPPITDAVINDMRKARDEKVNDESAPNISKTANEYRDEANSYHKKHNEYMLKAQRAFQSRQYPVAQFYSDLAKSYTQLYEQTNSLAATAFLQEHSTRLQNFHTLDLHYLYVKEAIPALDIFLDTNINLISDSHKKSENLFIITGRGKRSFGKSRLKPVVIARLKKRGLQWVHLNPGLLKVKIHPYSATTNNVN</sequence>
<name>A0AAN7SS43_9COLE</name>
<feature type="domain" description="Smr" evidence="1">
    <location>
        <begin position="999"/>
        <end position="1078"/>
    </location>
</feature>
<dbReference type="SMART" id="SM01162">
    <property type="entry name" value="DUF1771"/>
    <property type="match status" value="1"/>
</dbReference>
<dbReference type="InterPro" id="IPR003892">
    <property type="entry name" value="CUE"/>
</dbReference>
<feature type="domain" description="CUE" evidence="2">
    <location>
        <begin position="551"/>
        <end position="594"/>
    </location>
</feature>
<dbReference type="Proteomes" id="UP001353858">
    <property type="component" value="Unassembled WGS sequence"/>
</dbReference>
<dbReference type="InterPro" id="IPR027417">
    <property type="entry name" value="P-loop_NTPase"/>
</dbReference>
<dbReference type="Gene3D" id="3.40.50.300">
    <property type="entry name" value="P-loop containing nucleotide triphosphate hydrolases"/>
    <property type="match status" value="1"/>
</dbReference>